<dbReference type="Proteomes" id="UP001652542">
    <property type="component" value="Unassembled WGS sequence"/>
</dbReference>
<name>A0ABT2ZBR9_9RHOB</name>
<dbReference type="EMBL" id="JAOWKY010000001">
    <property type="protein sequence ID" value="MCV2868588.1"/>
    <property type="molecule type" value="Genomic_DNA"/>
</dbReference>
<proteinExistence type="predicted"/>
<keyword evidence="3" id="KW-1185">Reference proteome</keyword>
<sequence length="165" mass="18345">MVRRNAARIARWLHELFEASLVIKGLLAAAEGAAGLGLLLTSNAVIQNFVDWMTRNELAQDPTDPMALWAQSLAQGFSFQAQHFYAIYLLSHGALKLAMVLLLAVRVVWAYPASMAVLMGFIVYQVHQWSASGSLPLLALSAFDAIMIALVWREWRALRRPDHQG</sequence>
<accession>A0ABT2ZBR9</accession>
<dbReference type="Pfam" id="PF09900">
    <property type="entry name" value="DUF2127"/>
    <property type="match status" value="1"/>
</dbReference>
<evidence type="ECO:0000313" key="3">
    <source>
        <dbReference type="Proteomes" id="UP001652542"/>
    </source>
</evidence>
<feature type="transmembrane region" description="Helical" evidence="1">
    <location>
        <begin position="135"/>
        <end position="152"/>
    </location>
</feature>
<protein>
    <submittedName>
        <fullName evidence="2">DUF2127 domain-containing protein</fullName>
    </submittedName>
</protein>
<evidence type="ECO:0000313" key="2">
    <source>
        <dbReference type="EMBL" id="MCV2868588.1"/>
    </source>
</evidence>
<comment type="caution">
    <text evidence="2">The sequence shown here is derived from an EMBL/GenBank/DDBJ whole genome shotgun (WGS) entry which is preliminary data.</text>
</comment>
<dbReference type="RefSeq" id="WP_263734191.1">
    <property type="nucleotide sequence ID" value="NZ_JAOWKY010000001.1"/>
</dbReference>
<organism evidence="2 3">
    <name type="scientific">Albidovulum marisflavi</name>
    <dbReference type="NCBI Taxonomy" id="2984159"/>
    <lineage>
        <taxon>Bacteria</taxon>
        <taxon>Pseudomonadati</taxon>
        <taxon>Pseudomonadota</taxon>
        <taxon>Alphaproteobacteria</taxon>
        <taxon>Rhodobacterales</taxon>
        <taxon>Paracoccaceae</taxon>
        <taxon>Albidovulum</taxon>
    </lineage>
</organism>
<keyword evidence="1" id="KW-0472">Membrane</keyword>
<keyword evidence="1" id="KW-0812">Transmembrane</keyword>
<feature type="transmembrane region" description="Helical" evidence="1">
    <location>
        <begin position="97"/>
        <end position="123"/>
    </location>
</feature>
<dbReference type="InterPro" id="IPR021125">
    <property type="entry name" value="DUF2127"/>
</dbReference>
<reference evidence="2 3" key="1">
    <citation type="submission" date="2022-10" db="EMBL/GenBank/DDBJ databases">
        <title>Defluviimonas sp. nov., isolated from ocean surface water.</title>
        <authorList>
            <person name="He W."/>
            <person name="Wang L."/>
            <person name="Zhang D.-F."/>
        </authorList>
    </citation>
    <scope>NUCLEOTIDE SEQUENCE [LARGE SCALE GENOMIC DNA]</scope>
    <source>
        <strain evidence="2 3">WL0002</strain>
    </source>
</reference>
<evidence type="ECO:0000256" key="1">
    <source>
        <dbReference type="SAM" id="Phobius"/>
    </source>
</evidence>
<keyword evidence="1" id="KW-1133">Transmembrane helix</keyword>
<gene>
    <name evidence="2" type="ORF">OEW28_08095</name>
</gene>